<evidence type="ECO:0000313" key="3">
    <source>
        <dbReference type="Proteomes" id="UP001228049"/>
    </source>
</evidence>
<comment type="caution">
    <text evidence="2">The sequence shown here is derived from an EMBL/GenBank/DDBJ whole genome shotgun (WGS) entry which is preliminary data.</text>
</comment>
<reference evidence="2" key="1">
    <citation type="submission" date="2023-04" db="EMBL/GenBank/DDBJ databases">
        <title>Chromosome-level genome of Chaenocephalus aceratus.</title>
        <authorList>
            <person name="Park H."/>
        </authorList>
    </citation>
    <scope>NUCLEOTIDE SEQUENCE</scope>
    <source>
        <strain evidence="2">DE</strain>
        <tissue evidence="2">Muscle</tissue>
    </source>
</reference>
<dbReference type="Proteomes" id="UP001228049">
    <property type="component" value="Unassembled WGS sequence"/>
</dbReference>
<gene>
    <name evidence="2" type="ORF">KUDE01_008236</name>
</gene>
<name>A0AAD9F8N4_DISEL</name>
<keyword evidence="3" id="KW-1185">Reference proteome</keyword>
<accession>A0AAD9F8N4</accession>
<dbReference type="EMBL" id="JASDAP010000013">
    <property type="protein sequence ID" value="KAK1893167.1"/>
    <property type="molecule type" value="Genomic_DNA"/>
</dbReference>
<proteinExistence type="predicted"/>
<organism evidence="2 3">
    <name type="scientific">Dissostichus eleginoides</name>
    <name type="common">Patagonian toothfish</name>
    <name type="synonym">Dissostichus amissus</name>
    <dbReference type="NCBI Taxonomy" id="100907"/>
    <lineage>
        <taxon>Eukaryota</taxon>
        <taxon>Metazoa</taxon>
        <taxon>Chordata</taxon>
        <taxon>Craniata</taxon>
        <taxon>Vertebrata</taxon>
        <taxon>Euteleostomi</taxon>
        <taxon>Actinopterygii</taxon>
        <taxon>Neopterygii</taxon>
        <taxon>Teleostei</taxon>
        <taxon>Neoteleostei</taxon>
        <taxon>Acanthomorphata</taxon>
        <taxon>Eupercaria</taxon>
        <taxon>Perciformes</taxon>
        <taxon>Notothenioidei</taxon>
        <taxon>Nototheniidae</taxon>
        <taxon>Dissostichus</taxon>
    </lineage>
</organism>
<dbReference type="AlphaFoldDB" id="A0AAD9F8N4"/>
<evidence type="ECO:0000256" key="1">
    <source>
        <dbReference type="SAM" id="MobiDB-lite"/>
    </source>
</evidence>
<sequence>MNYFSLSTSFLGKFGASSPLPGTWSGSLGSKTIALRLGVVGARSCSAPDVDTLQASPNPITAAAPGLKRPSGEGGKDSSSSHIENMPL</sequence>
<protein>
    <submittedName>
        <fullName evidence="2">E3 ubiquitin-protein ligase HUWE1</fullName>
    </submittedName>
</protein>
<evidence type="ECO:0000313" key="2">
    <source>
        <dbReference type="EMBL" id="KAK1893167.1"/>
    </source>
</evidence>
<feature type="compositionally biased region" description="Polar residues" evidence="1">
    <location>
        <begin position="77"/>
        <end position="88"/>
    </location>
</feature>
<feature type="region of interest" description="Disordered" evidence="1">
    <location>
        <begin position="50"/>
        <end position="88"/>
    </location>
</feature>